<keyword evidence="2" id="KW-1185">Reference proteome</keyword>
<dbReference type="EMBL" id="CP046455">
    <property type="protein sequence ID" value="QGU06635.1"/>
    <property type="molecule type" value="Genomic_DNA"/>
</dbReference>
<dbReference type="Proteomes" id="UP000424462">
    <property type="component" value="Chromosome"/>
</dbReference>
<gene>
    <name evidence="1" type="ORF">COCCU_03405</name>
</gene>
<evidence type="ECO:0000313" key="2">
    <source>
        <dbReference type="Proteomes" id="UP000424462"/>
    </source>
</evidence>
<accession>A0A6B8W5P5</accession>
<proteinExistence type="predicted"/>
<sequence>MIALETAFGIRPPQHLSRKRFDVGVRAHVTARRALPGPRGPVRLDSLHLRGEEIFGSATVAGQPHGFTASLTRLGRSHWRLRTFRVI</sequence>
<protein>
    <submittedName>
        <fullName evidence="1">Uncharacterized protein</fullName>
    </submittedName>
</protein>
<dbReference type="KEGG" id="cok:COCCU_03405"/>
<evidence type="ECO:0000313" key="1">
    <source>
        <dbReference type="EMBL" id="QGU06635.1"/>
    </source>
</evidence>
<name>A0A6B8W5P5_9CORY</name>
<reference evidence="1 2" key="1">
    <citation type="submission" date="2019-11" db="EMBL/GenBank/DDBJ databases">
        <title>Complete genome sequence of Corynebacterium kalinowskii 1959, a novel Corynebacterium species isolated from soil of a small paddock in Vilsendorf, Germany.</title>
        <authorList>
            <person name="Schaffert L."/>
            <person name="Ruwe M."/>
            <person name="Milse J."/>
            <person name="Hanuschka K."/>
            <person name="Ortseifen V."/>
            <person name="Droste J."/>
            <person name="Brandt D."/>
            <person name="Schlueter L."/>
            <person name="Kutter Y."/>
            <person name="Vinke S."/>
            <person name="Viehoefer P."/>
            <person name="Jacob L."/>
            <person name="Luebke N.-C."/>
            <person name="Schulte-Berndt E."/>
            <person name="Hain C."/>
            <person name="Linder M."/>
            <person name="Schmidt P."/>
            <person name="Wollenschlaeger L."/>
            <person name="Luttermann T."/>
            <person name="Thieme E."/>
            <person name="Hassa J."/>
            <person name="Haak M."/>
            <person name="Wittchen M."/>
            <person name="Mentz A."/>
            <person name="Persicke M."/>
            <person name="Busche T."/>
            <person name="Ruckert C."/>
        </authorList>
    </citation>
    <scope>NUCLEOTIDE SEQUENCE [LARGE SCALE GENOMIC DNA]</scope>
    <source>
        <strain evidence="1 2">2039</strain>
    </source>
</reference>
<organism evidence="1 2">
    <name type="scientific">Corynebacterium occultum</name>
    <dbReference type="NCBI Taxonomy" id="2675219"/>
    <lineage>
        <taxon>Bacteria</taxon>
        <taxon>Bacillati</taxon>
        <taxon>Actinomycetota</taxon>
        <taxon>Actinomycetes</taxon>
        <taxon>Mycobacteriales</taxon>
        <taxon>Corynebacteriaceae</taxon>
        <taxon>Corynebacterium</taxon>
    </lineage>
</organism>
<dbReference type="AlphaFoldDB" id="A0A6B8W5P5"/>